<feature type="transmembrane region" description="Helical" evidence="1">
    <location>
        <begin position="245"/>
        <end position="269"/>
    </location>
</feature>
<dbReference type="Proteomes" id="UP001500752">
    <property type="component" value="Unassembled WGS sequence"/>
</dbReference>
<name>A0ABP7CS01_9MICC</name>
<proteinExistence type="predicted"/>
<feature type="transmembrane region" description="Helical" evidence="1">
    <location>
        <begin position="57"/>
        <end position="74"/>
    </location>
</feature>
<evidence type="ECO:0000313" key="3">
    <source>
        <dbReference type="Proteomes" id="UP001500752"/>
    </source>
</evidence>
<organism evidence="2 3">
    <name type="scientific">Arthrobacter ginkgonis</name>
    <dbReference type="NCBI Taxonomy" id="1630594"/>
    <lineage>
        <taxon>Bacteria</taxon>
        <taxon>Bacillati</taxon>
        <taxon>Actinomycetota</taxon>
        <taxon>Actinomycetes</taxon>
        <taxon>Micrococcales</taxon>
        <taxon>Micrococcaceae</taxon>
        <taxon>Arthrobacter</taxon>
    </lineage>
</organism>
<keyword evidence="3" id="KW-1185">Reference proteome</keyword>
<keyword evidence="1" id="KW-1133">Transmembrane helix</keyword>
<dbReference type="EMBL" id="BAABEO010000023">
    <property type="protein sequence ID" value="GAA3693602.1"/>
    <property type="molecule type" value="Genomic_DNA"/>
</dbReference>
<feature type="transmembrane region" description="Helical" evidence="1">
    <location>
        <begin position="80"/>
        <end position="102"/>
    </location>
</feature>
<evidence type="ECO:0000313" key="2">
    <source>
        <dbReference type="EMBL" id="GAA3693602.1"/>
    </source>
</evidence>
<protein>
    <submittedName>
        <fullName evidence="2">Uncharacterized protein</fullName>
    </submittedName>
</protein>
<evidence type="ECO:0000256" key="1">
    <source>
        <dbReference type="SAM" id="Phobius"/>
    </source>
</evidence>
<keyword evidence="1" id="KW-0472">Membrane</keyword>
<accession>A0ABP7CS01</accession>
<reference evidence="3" key="1">
    <citation type="journal article" date="2019" name="Int. J. Syst. Evol. Microbiol.">
        <title>The Global Catalogue of Microorganisms (GCM) 10K type strain sequencing project: providing services to taxonomists for standard genome sequencing and annotation.</title>
        <authorList>
            <consortium name="The Broad Institute Genomics Platform"/>
            <consortium name="The Broad Institute Genome Sequencing Center for Infectious Disease"/>
            <person name="Wu L."/>
            <person name="Ma J."/>
        </authorList>
    </citation>
    <scope>NUCLEOTIDE SEQUENCE [LARGE SCALE GENOMIC DNA]</scope>
    <source>
        <strain evidence="3">JCM 30742</strain>
    </source>
</reference>
<feature type="transmembrane region" description="Helical" evidence="1">
    <location>
        <begin position="296"/>
        <end position="322"/>
    </location>
</feature>
<dbReference type="RefSeq" id="WP_345152581.1">
    <property type="nucleotide sequence ID" value="NZ_BAABEO010000023.1"/>
</dbReference>
<feature type="transmembrane region" description="Helical" evidence="1">
    <location>
        <begin position="132"/>
        <end position="154"/>
    </location>
</feature>
<feature type="transmembrane region" description="Helical" evidence="1">
    <location>
        <begin position="198"/>
        <end position="224"/>
    </location>
</feature>
<sequence>MAIAALLVVVLLVGWLGWLLARPLPRWSALAGILPAEAPSAGAEAAALIAAERRRHLVALLVGGVAGVACWWAQASNSRLVGLPVLIVPLVVWIGWAAVLSLPAARPPAVPDGGTRSADLTVRSARTFGPAWALPLPAFLALLVAGGTAIAGMVSGTDETGRFRQLEYASTAYQLDPTGTVVTEILAGQGSAGPFPGWYYGVPILGLLVLGCLAGLGAMSRIALRPRPADTRLWPLDDALRTLGAYVVTTGSAALLGIQLGVLGLMAAIPLRSASMTENLSIGEVWSGAATPQGPLAALALATAGGSVLLILAGAVLGGLALRGTAELVRWRRTARTAASGDPS</sequence>
<keyword evidence="1" id="KW-0812">Transmembrane</keyword>
<gene>
    <name evidence="2" type="ORF">GCM10023081_33700</name>
</gene>
<comment type="caution">
    <text evidence="2">The sequence shown here is derived from an EMBL/GenBank/DDBJ whole genome shotgun (WGS) entry which is preliminary data.</text>
</comment>